<sequence>MVKKLREEIPLLEMQHVRVAWRSGRTRDKIIAFHGGEIKNENGDGIPSALTPNNSVFDATSDRFLWASATLSVVISEATLQNVFPHRVPGQMILKNSTGEDTLAHIRSKVLGKLVTIPYRLCFDWDETSFRVVRLETTLDLLSPLLLLVEKIEDAAIVLEHALIKLNGVMDET</sequence>
<protein>
    <submittedName>
        <fullName evidence="1">Uncharacterized protein</fullName>
    </submittedName>
</protein>
<evidence type="ECO:0000313" key="1">
    <source>
        <dbReference type="EMBL" id="OWY94213.1"/>
    </source>
</evidence>
<evidence type="ECO:0000313" key="2">
    <source>
        <dbReference type="Proteomes" id="UP000198211"/>
    </source>
</evidence>
<accession>A0A225UMK6</accession>
<name>A0A225UMK6_9STRA</name>
<reference evidence="2" key="1">
    <citation type="submission" date="2017-03" db="EMBL/GenBank/DDBJ databases">
        <title>Phytopthora megakarya and P. palmivora, two closely related causual agents of cacao black pod achieved similar genome size and gene model numbers by different mechanisms.</title>
        <authorList>
            <person name="Ali S."/>
            <person name="Shao J."/>
            <person name="Larry D.J."/>
            <person name="Kronmiller B."/>
            <person name="Shen D."/>
            <person name="Strem M.D."/>
            <person name="Melnick R.L."/>
            <person name="Guiltinan M.J."/>
            <person name="Tyler B.M."/>
            <person name="Meinhardt L.W."/>
            <person name="Bailey B.A."/>
        </authorList>
    </citation>
    <scope>NUCLEOTIDE SEQUENCE [LARGE SCALE GENOMIC DNA]</scope>
    <source>
        <strain evidence="2">zdho120</strain>
    </source>
</reference>
<comment type="caution">
    <text evidence="1">The sequence shown here is derived from an EMBL/GenBank/DDBJ whole genome shotgun (WGS) entry which is preliminary data.</text>
</comment>
<dbReference type="EMBL" id="NBNE01014728">
    <property type="protein sequence ID" value="OWY94213.1"/>
    <property type="molecule type" value="Genomic_DNA"/>
</dbReference>
<proteinExistence type="predicted"/>
<dbReference type="OrthoDB" id="109488at2759"/>
<dbReference type="AlphaFoldDB" id="A0A225UMK6"/>
<dbReference type="Proteomes" id="UP000198211">
    <property type="component" value="Unassembled WGS sequence"/>
</dbReference>
<keyword evidence="2" id="KW-1185">Reference proteome</keyword>
<gene>
    <name evidence="1" type="ORF">PHMEG_00036125</name>
</gene>
<organism evidence="1 2">
    <name type="scientific">Phytophthora megakarya</name>
    <dbReference type="NCBI Taxonomy" id="4795"/>
    <lineage>
        <taxon>Eukaryota</taxon>
        <taxon>Sar</taxon>
        <taxon>Stramenopiles</taxon>
        <taxon>Oomycota</taxon>
        <taxon>Peronosporomycetes</taxon>
        <taxon>Peronosporales</taxon>
        <taxon>Peronosporaceae</taxon>
        <taxon>Phytophthora</taxon>
    </lineage>
</organism>